<organism evidence="2 3">
    <name type="scientific">Lentilactobacillus raoultii</name>
    <dbReference type="NCBI Taxonomy" id="1987503"/>
    <lineage>
        <taxon>Bacteria</taxon>
        <taxon>Bacillati</taxon>
        <taxon>Bacillota</taxon>
        <taxon>Bacilli</taxon>
        <taxon>Lactobacillales</taxon>
        <taxon>Lactobacillaceae</taxon>
        <taxon>Lentilactobacillus</taxon>
    </lineage>
</organism>
<comment type="caution">
    <text evidence="2">The sequence shown here is derived from an EMBL/GenBank/DDBJ whole genome shotgun (WGS) entry which is preliminary data.</text>
</comment>
<sequence length="25" mass="2792">MSTFQVLSLLIAFGMLVAMFSNQDK</sequence>
<protein>
    <submittedName>
        <fullName evidence="2">Holin-like toxin</fullName>
    </submittedName>
</protein>
<evidence type="ECO:0000313" key="2">
    <source>
        <dbReference type="EMBL" id="MFD1125746.1"/>
    </source>
</evidence>
<dbReference type="EMBL" id="JBHTLH010000037">
    <property type="protein sequence ID" value="MFD1125746.1"/>
    <property type="molecule type" value="Genomic_DNA"/>
</dbReference>
<dbReference type="Proteomes" id="UP001597156">
    <property type="component" value="Unassembled WGS sequence"/>
</dbReference>
<keyword evidence="1" id="KW-0472">Membrane</keyword>
<dbReference type="InterPro" id="IPR031616">
    <property type="entry name" value="BsrE-like"/>
</dbReference>
<feature type="transmembrane region" description="Helical" evidence="1">
    <location>
        <begin position="6"/>
        <end position="22"/>
    </location>
</feature>
<dbReference type="RefSeq" id="WP_121977151.1">
    <property type="nucleotide sequence ID" value="NZ_JBHTLH010000037.1"/>
</dbReference>
<reference evidence="3" key="1">
    <citation type="journal article" date="2019" name="Int. J. Syst. Evol. Microbiol.">
        <title>The Global Catalogue of Microorganisms (GCM) 10K type strain sequencing project: providing services to taxonomists for standard genome sequencing and annotation.</title>
        <authorList>
            <consortium name="The Broad Institute Genomics Platform"/>
            <consortium name="The Broad Institute Genome Sequencing Center for Infectious Disease"/>
            <person name="Wu L."/>
            <person name="Ma J."/>
        </authorList>
    </citation>
    <scope>NUCLEOTIDE SEQUENCE [LARGE SCALE GENOMIC DNA]</scope>
    <source>
        <strain evidence="3">CCUG 71848</strain>
    </source>
</reference>
<evidence type="ECO:0000313" key="3">
    <source>
        <dbReference type="Proteomes" id="UP001597156"/>
    </source>
</evidence>
<accession>A0ABW3PQG7</accession>
<name>A0ABW3PQG7_9LACO</name>
<proteinExistence type="predicted"/>
<keyword evidence="1" id="KW-0812">Transmembrane</keyword>
<keyword evidence="1" id="KW-1133">Transmembrane helix</keyword>
<keyword evidence="3" id="KW-1185">Reference proteome</keyword>
<gene>
    <name evidence="2" type="ORF">ACFQ22_10335</name>
</gene>
<evidence type="ECO:0000256" key="1">
    <source>
        <dbReference type="SAM" id="Phobius"/>
    </source>
</evidence>
<dbReference type="Pfam" id="PF16935">
    <property type="entry name" value="Hol_Tox"/>
    <property type="match status" value="1"/>
</dbReference>